<feature type="domain" description="Rhodopsin" evidence="7">
    <location>
        <begin position="25"/>
        <end position="266"/>
    </location>
</feature>
<dbReference type="STRING" id="341454.A0A4S2MRI7"/>
<evidence type="ECO:0000256" key="4">
    <source>
        <dbReference type="ARBA" id="ARBA00023136"/>
    </source>
</evidence>
<dbReference type="InterPro" id="IPR049326">
    <property type="entry name" value="Rhodopsin_dom_fungi"/>
</dbReference>
<dbReference type="InterPro" id="IPR052337">
    <property type="entry name" value="SAT4-like"/>
</dbReference>
<proteinExistence type="inferred from homology"/>
<evidence type="ECO:0000256" key="1">
    <source>
        <dbReference type="ARBA" id="ARBA00004141"/>
    </source>
</evidence>
<evidence type="ECO:0000256" key="5">
    <source>
        <dbReference type="ARBA" id="ARBA00038359"/>
    </source>
</evidence>
<protein>
    <recommendedName>
        <fullName evidence="7">Rhodopsin domain-containing protein</fullName>
    </recommendedName>
</protein>
<feature type="transmembrane region" description="Helical" evidence="6">
    <location>
        <begin position="84"/>
        <end position="108"/>
    </location>
</feature>
<feature type="transmembrane region" description="Helical" evidence="6">
    <location>
        <begin position="41"/>
        <end position="64"/>
    </location>
</feature>
<sequence>MEDRSQQIVAIAIFFLVLSWLSIILRTYVRAWMLKSFGWDDWLMVFAVLTFTVYLSCQLGGAAHGTGKHYWDIEPSERVKALHYWYFCEIFYVVTSTILKMSLCVFLFRIAVSRLHVWILAGVMIGSLIFGIGYVFLVIFQCNPISAWWEISPGGIDQCINLDAVVYTTYCASALNAVVDWTIGIVPFFIVKDLNMPKNRKMLVAGILGFAAIGSTATVVRLPYLHALRDVDDFLWGTTDMAIWSTVEPGIGITAGCMATLRPLFR</sequence>
<evidence type="ECO:0000256" key="2">
    <source>
        <dbReference type="ARBA" id="ARBA00022692"/>
    </source>
</evidence>
<organism evidence="8 9">
    <name type="scientific">Ascodesmis nigricans</name>
    <dbReference type="NCBI Taxonomy" id="341454"/>
    <lineage>
        <taxon>Eukaryota</taxon>
        <taxon>Fungi</taxon>
        <taxon>Dikarya</taxon>
        <taxon>Ascomycota</taxon>
        <taxon>Pezizomycotina</taxon>
        <taxon>Pezizomycetes</taxon>
        <taxon>Pezizales</taxon>
        <taxon>Ascodesmidaceae</taxon>
        <taxon>Ascodesmis</taxon>
    </lineage>
</organism>
<feature type="transmembrane region" description="Helical" evidence="6">
    <location>
        <begin position="167"/>
        <end position="191"/>
    </location>
</feature>
<dbReference type="EMBL" id="ML220151">
    <property type="protein sequence ID" value="TGZ77567.1"/>
    <property type="molecule type" value="Genomic_DNA"/>
</dbReference>
<evidence type="ECO:0000259" key="7">
    <source>
        <dbReference type="Pfam" id="PF20684"/>
    </source>
</evidence>
<dbReference type="PANTHER" id="PTHR33048">
    <property type="entry name" value="PTH11-LIKE INTEGRAL MEMBRANE PROTEIN (AFU_ORTHOLOGUE AFUA_5G11245)"/>
    <property type="match status" value="1"/>
</dbReference>
<accession>A0A4S2MRI7</accession>
<keyword evidence="4 6" id="KW-0472">Membrane</keyword>
<comment type="similarity">
    <text evidence="5">Belongs to the SAT4 family.</text>
</comment>
<dbReference type="Proteomes" id="UP000298138">
    <property type="component" value="Unassembled WGS sequence"/>
</dbReference>
<evidence type="ECO:0000256" key="6">
    <source>
        <dbReference type="SAM" id="Phobius"/>
    </source>
</evidence>
<keyword evidence="3 6" id="KW-1133">Transmembrane helix</keyword>
<dbReference type="Pfam" id="PF20684">
    <property type="entry name" value="Fung_rhodopsin"/>
    <property type="match status" value="1"/>
</dbReference>
<dbReference type="OrthoDB" id="3923077at2759"/>
<comment type="subcellular location">
    <subcellularLocation>
        <location evidence="1">Membrane</location>
        <topology evidence="1">Multi-pass membrane protein</topology>
    </subcellularLocation>
</comment>
<evidence type="ECO:0000313" key="8">
    <source>
        <dbReference type="EMBL" id="TGZ77567.1"/>
    </source>
</evidence>
<keyword evidence="9" id="KW-1185">Reference proteome</keyword>
<gene>
    <name evidence="8" type="ORF">EX30DRAFT_293448</name>
</gene>
<reference evidence="8 9" key="1">
    <citation type="submission" date="2019-04" db="EMBL/GenBank/DDBJ databases">
        <title>Comparative genomics and transcriptomics to analyze fruiting body development in filamentous ascomycetes.</title>
        <authorList>
            <consortium name="DOE Joint Genome Institute"/>
            <person name="Lutkenhaus R."/>
            <person name="Traeger S."/>
            <person name="Breuer J."/>
            <person name="Kuo A."/>
            <person name="Lipzen A."/>
            <person name="Pangilinan J."/>
            <person name="Dilworth D."/>
            <person name="Sandor L."/>
            <person name="Poggeler S."/>
            <person name="Barry K."/>
            <person name="Grigoriev I.V."/>
            <person name="Nowrousian M."/>
        </authorList>
    </citation>
    <scope>NUCLEOTIDE SEQUENCE [LARGE SCALE GENOMIC DNA]</scope>
    <source>
        <strain evidence="8 9">CBS 389.68</strain>
    </source>
</reference>
<feature type="non-terminal residue" evidence="8">
    <location>
        <position position="266"/>
    </location>
</feature>
<evidence type="ECO:0000256" key="3">
    <source>
        <dbReference type="ARBA" id="ARBA00022989"/>
    </source>
</evidence>
<feature type="transmembrane region" description="Helical" evidence="6">
    <location>
        <begin position="242"/>
        <end position="261"/>
    </location>
</feature>
<feature type="transmembrane region" description="Helical" evidence="6">
    <location>
        <begin position="6"/>
        <end position="29"/>
    </location>
</feature>
<feature type="transmembrane region" description="Helical" evidence="6">
    <location>
        <begin position="115"/>
        <end position="140"/>
    </location>
</feature>
<dbReference type="GO" id="GO:0016020">
    <property type="term" value="C:membrane"/>
    <property type="evidence" value="ECO:0007669"/>
    <property type="project" value="UniProtKB-SubCell"/>
</dbReference>
<dbReference type="AlphaFoldDB" id="A0A4S2MRI7"/>
<keyword evidence="2 6" id="KW-0812">Transmembrane</keyword>
<evidence type="ECO:0000313" key="9">
    <source>
        <dbReference type="Proteomes" id="UP000298138"/>
    </source>
</evidence>
<dbReference type="InParanoid" id="A0A4S2MRI7"/>
<dbReference type="PANTHER" id="PTHR33048:SF96">
    <property type="entry name" value="INTEGRAL MEMBRANE PROTEIN"/>
    <property type="match status" value="1"/>
</dbReference>
<name>A0A4S2MRI7_9PEZI</name>
<feature type="transmembrane region" description="Helical" evidence="6">
    <location>
        <begin position="203"/>
        <end position="222"/>
    </location>
</feature>